<dbReference type="AlphaFoldDB" id="A0ABD6ED49"/>
<dbReference type="CDD" id="cd23702">
    <property type="entry name" value="eL14"/>
    <property type="match status" value="1"/>
</dbReference>
<organism evidence="8 9">
    <name type="scientific">Gnathostoma spinigerum</name>
    <dbReference type="NCBI Taxonomy" id="75299"/>
    <lineage>
        <taxon>Eukaryota</taxon>
        <taxon>Metazoa</taxon>
        <taxon>Ecdysozoa</taxon>
        <taxon>Nematoda</taxon>
        <taxon>Chromadorea</taxon>
        <taxon>Rhabditida</taxon>
        <taxon>Spirurina</taxon>
        <taxon>Gnathostomatomorpha</taxon>
        <taxon>Gnathostomatoidea</taxon>
        <taxon>Gnathostomatidae</taxon>
        <taxon>Gnathostoma</taxon>
    </lineage>
</organism>
<evidence type="ECO:0000259" key="6">
    <source>
        <dbReference type="Pfam" id="PF00467"/>
    </source>
</evidence>
<dbReference type="InterPro" id="IPR039660">
    <property type="entry name" value="Ribosomal_eL14"/>
</dbReference>
<evidence type="ECO:0000259" key="7">
    <source>
        <dbReference type="Pfam" id="PF01929"/>
    </source>
</evidence>
<dbReference type="InterPro" id="IPR005824">
    <property type="entry name" value="KOW"/>
</dbReference>
<dbReference type="Gene3D" id="2.30.30.30">
    <property type="match status" value="1"/>
</dbReference>
<protein>
    <recommendedName>
        <fullName evidence="4">Large ribosomal subunit protein eL14</fullName>
    </recommendedName>
    <alternativeName>
        <fullName evidence="5">60S ribosomal protein L14</fullName>
    </alternativeName>
</protein>
<proteinExistence type="inferred from homology"/>
<gene>
    <name evidence="8" type="ORF">AB6A40_001131</name>
</gene>
<dbReference type="PANTHER" id="PTHR11127">
    <property type="entry name" value="60S RIBOSOMAL PROTEIN L14"/>
    <property type="match status" value="1"/>
</dbReference>
<sequence>MVIYKRVVELGRIVFITNGKNAGKLAVIVDILDGNRALIDGPSSGVPRGVVNFKDLQLTKFVIKIRHGMRTKLVREAYDEAKINEQWEKTPWAKSIARKALKAKMTDFDRFKLMKAKQTRNRIIRNELGRVRKAVRLAKK</sequence>
<reference evidence="8 9" key="1">
    <citation type="submission" date="2024-08" db="EMBL/GenBank/DDBJ databases">
        <title>Gnathostoma spinigerum genome.</title>
        <authorList>
            <person name="Gonzalez-Bertolin B."/>
            <person name="Monzon S."/>
            <person name="Zaballos A."/>
            <person name="Jimenez P."/>
            <person name="Dekumyoy P."/>
            <person name="Varona S."/>
            <person name="Cuesta I."/>
            <person name="Sumanam S."/>
            <person name="Adisakwattana P."/>
            <person name="Gasser R.B."/>
            <person name="Hernandez-Gonzalez A."/>
            <person name="Young N.D."/>
            <person name="Perteguer M.J."/>
        </authorList>
    </citation>
    <scope>NUCLEOTIDE SEQUENCE [LARGE SCALE GENOMIC DNA]</scope>
    <source>
        <strain evidence="8">AL3</strain>
        <tissue evidence="8">Liver</tissue>
    </source>
</reference>
<dbReference type="GO" id="GO:1990904">
    <property type="term" value="C:ribonucleoprotein complex"/>
    <property type="evidence" value="ECO:0007669"/>
    <property type="project" value="UniProtKB-KW"/>
</dbReference>
<feature type="domain" description="Large ribosomal subunit protein eL14" evidence="7">
    <location>
        <begin position="47"/>
        <end position="121"/>
    </location>
</feature>
<dbReference type="SUPFAM" id="SSF50104">
    <property type="entry name" value="Translation proteins SH3-like domain"/>
    <property type="match status" value="1"/>
</dbReference>
<evidence type="ECO:0000256" key="4">
    <source>
        <dbReference type="ARBA" id="ARBA00035215"/>
    </source>
</evidence>
<dbReference type="Pfam" id="PF01929">
    <property type="entry name" value="Ribosomal_L14e"/>
    <property type="match status" value="1"/>
</dbReference>
<dbReference type="EMBL" id="JBGFUD010000383">
    <property type="protein sequence ID" value="MFH4974422.1"/>
    <property type="molecule type" value="Genomic_DNA"/>
</dbReference>
<keyword evidence="9" id="KW-1185">Reference proteome</keyword>
<dbReference type="Pfam" id="PF00467">
    <property type="entry name" value="KOW"/>
    <property type="match status" value="1"/>
</dbReference>
<comment type="caution">
    <text evidence="8">The sequence shown here is derived from an EMBL/GenBank/DDBJ whole genome shotgun (WGS) entry which is preliminary data.</text>
</comment>
<dbReference type="GO" id="GO:0005840">
    <property type="term" value="C:ribosome"/>
    <property type="evidence" value="ECO:0007669"/>
    <property type="project" value="UniProtKB-KW"/>
</dbReference>
<evidence type="ECO:0000256" key="1">
    <source>
        <dbReference type="ARBA" id="ARBA00006592"/>
    </source>
</evidence>
<keyword evidence="3" id="KW-0687">Ribonucleoprotein</keyword>
<keyword evidence="2" id="KW-0689">Ribosomal protein</keyword>
<dbReference type="Proteomes" id="UP001608902">
    <property type="component" value="Unassembled WGS sequence"/>
</dbReference>
<comment type="similarity">
    <text evidence="1">Belongs to the eukaryotic ribosomal protein eL14 family.</text>
</comment>
<name>A0ABD6ED49_9BILA</name>
<dbReference type="PANTHER" id="PTHR11127:SF2">
    <property type="entry name" value="LARGE RIBOSOMAL SUBUNIT PROTEIN EL14"/>
    <property type="match status" value="1"/>
</dbReference>
<dbReference type="InterPro" id="IPR008991">
    <property type="entry name" value="Translation_prot_SH3-like_sf"/>
</dbReference>
<evidence type="ECO:0000256" key="3">
    <source>
        <dbReference type="ARBA" id="ARBA00023274"/>
    </source>
</evidence>
<evidence type="ECO:0000256" key="2">
    <source>
        <dbReference type="ARBA" id="ARBA00022980"/>
    </source>
</evidence>
<dbReference type="Gene3D" id="6.10.250.2270">
    <property type="match status" value="1"/>
</dbReference>
<evidence type="ECO:0000313" key="8">
    <source>
        <dbReference type="EMBL" id="MFH4974422.1"/>
    </source>
</evidence>
<dbReference type="InterPro" id="IPR014722">
    <property type="entry name" value="Rib_uL2_dom2"/>
</dbReference>
<evidence type="ECO:0000256" key="5">
    <source>
        <dbReference type="ARBA" id="ARBA00035318"/>
    </source>
</evidence>
<feature type="domain" description="KOW" evidence="6">
    <location>
        <begin position="11"/>
        <end position="40"/>
    </location>
</feature>
<dbReference type="InterPro" id="IPR002784">
    <property type="entry name" value="Ribosomal_eL14_dom"/>
</dbReference>
<accession>A0ABD6ED49</accession>
<evidence type="ECO:0000313" key="9">
    <source>
        <dbReference type="Proteomes" id="UP001608902"/>
    </source>
</evidence>